<dbReference type="GO" id="GO:0044281">
    <property type="term" value="P:small molecule metabolic process"/>
    <property type="evidence" value="ECO:0007669"/>
    <property type="project" value="UniProtKB-ARBA"/>
</dbReference>
<keyword evidence="3" id="KW-0460">Magnesium</keyword>
<dbReference type="Gene3D" id="1.10.150.520">
    <property type="match status" value="1"/>
</dbReference>
<name>A0A9Y2IG10_9PSEU</name>
<dbReference type="GO" id="GO:0016787">
    <property type="term" value="F:hydrolase activity"/>
    <property type="evidence" value="ECO:0007669"/>
    <property type="project" value="UniProtKB-KW"/>
</dbReference>
<dbReference type="EC" id="3.1.3.-" evidence="4"/>
<dbReference type="NCBIfam" id="TIGR01549">
    <property type="entry name" value="HAD-SF-IA-v1"/>
    <property type="match status" value="1"/>
</dbReference>
<accession>A0A9Y2IG10</accession>
<dbReference type="SFLD" id="SFLDS00003">
    <property type="entry name" value="Haloacid_Dehalogenase"/>
    <property type="match status" value="1"/>
</dbReference>
<organism evidence="4 5">
    <name type="scientific">Amycolatopsis carbonis</name>
    <dbReference type="NCBI Taxonomy" id="715471"/>
    <lineage>
        <taxon>Bacteria</taxon>
        <taxon>Bacillati</taxon>
        <taxon>Actinomycetota</taxon>
        <taxon>Actinomycetes</taxon>
        <taxon>Pseudonocardiales</taxon>
        <taxon>Pseudonocardiaceae</taxon>
        <taxon>Amycolatopsis</taxon>
    </lineage>
</organism>
<dbReference type="InterPro" id="IPR051400">
    <property type="entry name" value="HAD-like_hydrolase"/>
</dbReference>
<dbReference type="KEGG" id="acab:QRX50_00790"/>
<dbReference type="SUPFAM" id="SSF56784">
    <property type="entry name" value="HAD-like"/>
    <property type="match status" value="1"/>
</dbReference>
<dbReference type="InterPro" id="IPR023214">
    <property type="entry name" value="HAD_sf"/>
</dbReference>
<dbReference type="EMBL" id="CP127294">
    <property type="protein sequence ID" value="WIX79387.1"/>
    <property type="molecule type" value="Genomic_DNA"/>
</dbReference>
<dbReference type="InterPro" id="IPR036412">
    <property type="entry name" value="HAD-like_sf"/>
</dbReference>
<sequence>MRLVLFDLDNTLVDRAEGFRRWAWEFCAEHRLTPDDAAWLASADHDGLAPRDDFFKAVRDRFALRETPAELLESYRERHPALIPAAPGVLTGLPRLRAAGWRMGVVTNGDAAQQLTTLLRTGVAGLVDGWAISEHEGVGKPDRRLFEIAAERCEAPLRDGWMVGDGEATDIAGGRAAGLRTVWVDRGRVWSGDEKAPDHVVADAAGAIELLLE</sequence>
<dbReference type="Pfam" id="PF00702">
    <property type="entry name" value="Hydrolase"/>
    <property type="match status" value="1"/>
</dbReference>
<gene>
    <name evidence="4" type="ORF">QRX50_00790</name>
</gene>
<dbReference type="PANTHER" id="PTHR46470">
    <property type="entry name" value="N-ACYLNEURAMINATE-9-PHOSPHATASE"/>
    <property type="match status" value="1"/>
</dbReference>
<dbReference type="PRINTS" id="PR00413">
    <property type="entry name" value="HADHALOGNASE"/>
</dbReference>
<evidence type="ECO:0000313" key="4">
    <source>
        <dbReference type="EMBL" id="WIX79387.1"/>
    </source>
</evidence>
<dbReference type="RefSeq" id="WP_285970076.1">
    <property type="nucleotide sequence ID" value="NZ_CP127294.1"/>
</dbReference>
<dbReference type="Proteomes" id="UP001236014">
    <property type="component" value="Chromosome"/>
</dbReference>
<evidence type="ECO:0000256" key="1">
    <source>
        <dbReference type="ARBA" id="ARBA00001946"/>
    </source>
</evidence>
<evidence type="ECO:0000256" key="3">
    <source>
        <dbReference type="ARBA" id="ARBA00022842"/>
    </source>
</evidence>
<evidence type="ECO:0000313" key="5">
    <source>
        <dbReference type="Proteomes" id="UP001236014"/>
    </source>
</evidence>
<protein>
    <submittedName>
        <fullName evidence="4">HAD family hydrolase</fullName>
        <ecNumber evidence="4">3.1.3.-</ecNumber>
    </submittedName>
</protein>
<dbReference type="InterPro" id="IPR006439">
    <property type="entry name" value="HAD-SF_hydro_IA"/>
</dbReference>
<keyword evidence="5" id="KW-1185">Reference proteome</keyword>
<reference evidence="4 5" key="1">
    <citation type="submission" date="2023-06" db="EMBL/GenBank/DDBJ databases">
        <authorList>
            <person name="Oyuntsetseg B."/>
            <person name="Kim S.B."/>
        </authorList>
    </citation>
    <scope>NUCLEOTIDE SEQUENCE [LARGE SCALE GENOMIC DNA]</scope>
    <source>
        <strain evidence="4 5">2-15</strain>
    </source>
</reference>
<dbReference type="Gene3D" id="3.40.50.1000">
    <property type="entry name" value="HAD superfamily/HAD-like"/>
    <property type="match status" value="1"/>
</dbReference>
<dbReference type="SFLD" id="SFLDG01129">
    <property type="entry name" value="C1.5:_HAD__Beta-PGM__Phosphata"/>
    <property type="match status" value="1"/>
</dbReference>
<comment type="cofactor">
    <cofactor evidence="1">
        <name>Mg(2+)</name>
        <dbReference type="ChEBI" id="CHEBI:18420"/>
    </cofactor>
</comment>
<keyword evidence="2 4" id="KW-0378">Hydrolase</keyword>
<dbReference type="AlphaFoldDB" id="A0A9Y2IG10"/>
<proteinExistence type="predicted"/>
<evidence type="ECO:0000256" key="2">
    <source>
        <dbReference type="ARBA" id="ARBA00022801"/>
    </source>
</evidence>